<dbReference type="OrthoDB" id="6314340at2"/>
<dbReference type="PATRIC" id="fig|43658.5.peg.2966"/>
<protein>
    <submittedName>
        <fullName evidence="1">Uncharacterized protein</fullName>
    </submittedName>
</protein>
<comment type="caution">
    <text evidence="1">The sequence shown here is derived from an EMBL/GenBank/DDBJ whole genome shotgun (WGS) entry which is preliminary data.</text>
</comment>
<dbReference type="RefSeq" id="WP_046005606.1">
    <property type="nucleotide sequence ID" value="NZ_JXYA01000031.1"/>
</dbReference>
<dbReference type="AlphaFoldDB" id="A0A0F4QJU7"/>
<accession>A0A0F4QJU7</accession>
<sequence length="242" mass="26599">MSTSNSLSLDQRIAALQQANGELVAANNTLTGEVTAKMGAINATVAGAEARMDQAIANLAASHSDMRINYYDGVVHSKTSLGIEADPDQPHMSKWKRIPVTGIGYHQYPINGALTKLHLKHGLSFDGGYHKDSPTYDSDWSRTFMQFVLTNEEASSEQINAELERLGTTLYPTGSWTDNAIMVTIPFLKIAELHPYTKLFVRFVNRPSALFSSGKQPQNIVEFGGNAKFAVDRVVNYPHIKV</sequence>
<proteinExistence type="predicted"/>
<gene>
    <name evidence="1" type="ORF">TW77_14035</name>
</gene>
<keyword evidence="2" id="KW-1185">Reference proteome</keyword>
<evidence type="ECO:0000313" key="1">
    <source>
        <dbReference type="EMBL" id="KJZ07968.1"/>
    </source>
</evidence>
<reference evidence="1 2" key="1">
    <citation type="journal article" date="2015" name="BMC Genomics">
        <title>Genome mining reveals unlocked bioactive potential of marine Gram-negative bacteria.</title>
        <authorList>
            <person name="Machado H."/>
            <person name="Sonnenschein E.C."/>
            <person name="Melchiorsen J."/>
            <person name="Gram L."/>
        </authorList>
    </citation>
    <scope>NUCLEOTIDE SEQUENCE [LARGE SCALE GENOMIC DNA]</scope>
    <source>
        <strain evidence="1 2">S2471</strain>
    </source>
</reference>
<dbReference type="EMBL" id="JXYA01000031">
    <property type="protein sequence ID" value="KJZ07968.1"/>
    <property type="molecule type" value="Genomic_DNA"/>
</dbReference>
<organism evidence="1 2">
    <name type="scientific">Pseudoalteromonas rubra</name>
    <dbReference type="NCBI Taxonomy" id="43658"/>
    <lineage>
        <taxon>Bacteria</taxon>
        <taxon>Pseudomonadati</taxon>
        <taxon>Pseudomonadota</taxon>
        <taxon>Gammaproteobacteria</taxon>
        <taxon>Alteromonadales</taxon>
        <taxon>Pseudoalteromonadaceae</taxon>
        <taxon>Pseudoalteromonas</taxon>
    </lineage>
</organism>
<name>A0A0F4QJU7_9GAMM</name>
<dbReference type="Proteomes" id="UP000033452">
    <property type="component" value="Unassembled WGS sequence"/>
</dbReference>
<evidence type="ECO:0000313" key="2">
    <source>
        <dbReference type="Proteomes" id="UP000033452"/>
    </source>
</evidence>